<feature type="compositionally biased region" description="Basic and acidic residues" evidence="1">
    <location>
        <begin position="338"/>
        <end position="349"/>
    </location>
</feature>
<evidence type="ECO:0000256" key="1">
    <source>
        <dbReference type="SAM" id="MobiDB-lite"/>
    </source>
</evidence>
<sequence>MDKRVAKHDEKKSAPKNETQNLPQPLPSPWSTSTQVYHNFGPAATSSVNSASSLFHSPWFGSQIWHMPIPYDSVHQRRSFSNLYPMATAGFGQSSLLVSVDGSIQRASTELNNNLMGKGLQSQESRPSILKTNGEGLTRSATSKSRETTVVGHDVKNAGGATKFKIKDLPSVKPQQSSMMPLPGNGGGVQNVISNENRNAVHENRNIASDHFEANPTELNQKLTTAPNATGNNPHLKEKESDETKEKRKRQENKISAKRTKRKIMKLQDIPSTRQGHSSMMHGNGGASQNVTSNETCNAVHENRNIASDHFEANPTELQNQKLGTEPNASGNKRQLRKKETAEEKEQRRKQQKKIASKRSRMKIKMEREKLIDSLESLDDEKAALREELHDRTIECEKIEKENNALLAELIEEYGEETIMNLLNAQSTDSVAGGGQGSKNS</sequence>
<evidence type="ECO:0000313" key="3">
    <source>
        <dbReference type="EMBL" id="RZB74258.1"/>
    </source>
</evidence>
<evidence type="ECO:0000313" key="4">
    <source>
        <dbReference type="Proteomes" id="UP000289340"/>
    </source>
</evidence>
<dbReference type="PANTHER" id="PTHR45967:SF38">
    <property type="entry name" value="G-BOX-BINDING FACTOR 2"/>
    <property type="match status" value="1"/>
</dbReference>
<feature type="compositionally biased region" description="Polar residues" evidence="1">
    <location>
        <begin position="16"/>
        <end position="34"/>
    </location>
</feature>
<feature type="region of interest" description="Disordered" evidence="1">
    <location>
        <begin position="1"/>
        <end position="34"/>
    </location>
</feature>
<dbReference type="GO" id="GO:0043565">
    <property type="term" value="F:sequence-specific DNA binding"/>
    <property type="evidence" value="ECO:0007669"/>
    <property type="project" value="InterPro"/>
</dbReference>
<feature type="compositionally biased region" description="Basic and acidic residues" evidence="1">
    <location>
        <begin position="235"/>
        <end position="246"/>
    </location>
</feature>
<reference evidence="3 4" key="1">
    <citation type="submission" date="2018-09" db="EMBL/GenBank/DDBJ databases">
        <title>A high-quality reference genome of wild soybean provides a powerful tool to mine soybean genomes.</title>
        <authorList>
            <person name="Xie M."/>
            <person name="Chung C.Y.L."/>
            <person name="Li M.-W."/>
            <person name="Wong F.-L."/>
            <person name="Chan T.-F."/>
            <person name="Lam H.-M."/>
        </authorList>
    </citation>
    <scope>NUCLEOTIDE SEQUENCE [LARGE SCALE GENOMIC DNA]</scope>
    <source>
        <strain evidence="4">cv. W05</strain>
        <tissue evidence="3">Hypocotyl of etiolated seedlings</tissue>
    </source>
</reference>
<gene>
    <name evidence="3" type="ORF">D0Y65_033358</name>
</gene>
<feature type="domain" description="BZIP" evidence="2">
    <location>
        <begin position="343"/>
        <end position="406"/>
    </location>
</feature>
<proteinExistence type="predicted"/>
<organism evidence="3 4">
    <name type="scientific">Glycine soja</name>
    <name type="common">Wild soybean</name>
    <dbReference type="NCBI Taxonomy" id="3848"/>
    <lineage>
        <taxon>Eukaryota</taxon>
        <taxon>Viridiplantae</taxon>
        <taxon>Streptophyta</taxon>
        <taxon>Embryophyta</taxon>
        <taxon>Tracheophyta</taxon>
        <taxon>Spermatophyta</taxon>
        <taxon>Magnoliopsida</taxon>
        <taxon>eudicotyledons</taxon>
        <taxon>Gunneridae</taxon>
        <taxon>Pentapetalae</taxon>
        <taxon>rosids</taxon>
        <taxon>fabids</taxon>
        <taxon>Fabales</taxon>
        <taxon>Fabaceae</taxon>
        <taxon>Papilionoideae</taxon>
        <taxon>50 kb inversion clade</taxon>
        <taxon>NPAAA clade</taxon>
        <taxon>indigoferoid/millettioid clade</taxon>
        <taxon>Phaseoleae</taxon>
        <taxon>Glycine</taxon>
        <taxon>Glycine subgen. Soja</taxon>
    </lineage>
</organism>
<dbReference type="PANTHER" id="PTHR45967">
    <property type="entry name" value="G-BOX-BINDING FACTOR 3-RELATED"/>
    <property type="match status" value="1"/>
</dbReference>
<feature type="region of interest" description="Disordered" evidence="1">
    <location>
        <begin position="318"/>
        <end position="362"/>
    </location>
</feature>
<dbReference type="InterPro" id="IPR004827">
    <property type="entry name" value="bZIP"/>
</dbReference>
<feature type="compositionally biased region" description="Basic residues" evidence="1">
    <location>
        <begin position="247"/>
        <end position="265"/>
    </location>
</feature>
<dbReference type="Proteomes" id="UP000289340">
    <property type="component" value="Chromosome 12"/>
</dbReference>
<dbReference type="GO" id="GO:0003700">
    <property type="term" value="F:DNA-binding transcription factor activity"/>
    <property type="evidence" value="ECO:0007669"/>
    <property type="project" value="InterPro"/>
</dbReference>
<dbReference type="SMART" id="SM00338">
    <property type="entry name" value="BRLZ"/>
    <property type="match status" value="1"/>
</dbReference>
<feature type="compositionally biased region" description="Basic residues" evidence="1">
    <location>
        <begin position="350"/>
        <end position="362"/>
    </location>
</feature>
<accession>A0A445HKI0</accession>
<dbReference type="EMBL" id="QZWG01000012">
    <property type="protein sequence ID" value="RZB74258.1"/>
    <property type="molecule type" value="Genomic_DNA"/>
</dbReference>
<name>A0A445HKI0_GLYSO</name>
<feature type="compositionally biased region" description="Polar residues" evidence="1">
    <location>
        <begin position="318"/>
        <end position="333"/>
    </location>
</feature>
<protein>
    <recommendedName>
        <fullName evidence="2">BZIP domain-containing protein</fullName>
    </recommendedName>
</protein>
<dbReference type="InterPro" id="IPR044827">
    <property type="entry name" value="GBF-like"/>
</dbReference>
<keyword evidence="4" id="KW-1185">Reference proteome</keyword>
<comment type="caution">
    <text evidence="3">The sequence shown here is derived from an EMBL/GenBank/DDBJ whole genome shotgun (WGS) entry which is preliminary data.</text>
</comment>
<dbReference type="PROSITE" id="PS50217">
    <property type="entry name" value="BZIP"/>
    <property type="match status" value="1"/>
</dbReference>
<feature type="compositionally biased region" description="Polar residues" evidence="1">
    <location>
        <begin position="223"/>
        <end position="233"/>
    </location>
</feature>
<dbReference type="GO" id="GO:0005634">
    <property type="term" value="C:nucleus"/>
    <property type="evidence" value="ECO:0007669"/>
    <property type="project" value="TreeGrafter"/>
</dbReference>
<dbReference type="Gramene" id="XM_028336820.1">
    <property type="protein sequence ID" value="XP_028192621.1"/>
    <property type="gene ID" value="LOC114378255"/>
</dbReference>
<dbReference type="AlphaFoldDB" id="A0A445HKI0"/>
<feature type="region of interest" description="Disordered" evidence="1">
    <location>
        <begin position="118"/>
        <end position="149"/>
    </location>
</feature>
<evidence type="ECO:0000259" key="2">
    <source>
        <dbReference type="PROSITE" id="PS50217"/>
    </source>
</evidence>
<feature type="region of interest" description="Disordered" evidence="1">
    <location>
        <begin position="223"/>
        <end position="292"/>
    </location>
</feature>
<feature type="compositionally biased region" description="Basic and acidic residues" evidence="1">
    <location>
        <begin position="1"/>
        <end position="15"/>
    </location>
</feature>